<dbReference type="AlphaFoldDB" id="A0A7S0L293"/>
<name>A0A7S0L293_9EUKA</name>
<sequence length="171" mass="18779">MLDVHVTPLYDVERELIAPHGLVGQSFDGDALAVDGKKDYLVSSRNKHPTEARTKAQAEGAIEGEIEDYRVADGFSTNFSFSRFDSDAAKPRLVYYLTGRKQATRDRSYYLHHSKVQPKSGPSEHGDDGTSIGVLSARALSNDCLLCGSKSDLSDQRLCATPLTLCIRKQS</sequence>
<proteinExistence type="predicted"/>
<protein>
    <submittedName>
        <fullName evidence="1">Uncharacterized protein</fullName>
    </submittedName>
</protein>
<reference evidence="1" key="1">
    <citation type="submission" date="2021-01" db="EMBL/GenBank/DDBJ databases">
        <authorList>
            <person name="Corre E."/>
            <person name="Pelletier E."/>
            <person name="Niang G."/>
            <person name="Scheremetjew M."/>
            <person name="Finn R."/>
            <person name="Kale V."/>
            <person name="Holt S."/>
            <person name="Cochrane G."/>
            <person name="Meng A."/>
            <person name="Brown T."/>
            <person name="Cohen L."/>
        </authorList>
    </citation>
    <scope>NUCLEOTIDE SEQUENCE</scope>
    <source>
        <strain evidence="1">PLY182g</strain>
    </source>
</reference>
<gene>
    <name evidence="1" type="ORF">CPEL01642_LOCUS3205</name>
</gene>
<accession>A0A7S0L293</accession>
<organism evidence="1">
    <name type="scientific">Coccolithus braarudii</name>
    <dbReference type="NCBI Taxonomy" id="221442"/>
    <lineage>
        <taxon>Eukaryota</taxon>
        <taxon>Haptista</taxon>
        <taxon>Haptophyta</taxon>
        <taxon>Prymnesiophyceae</taxon>
        <taxon>Coccolithales</taxon>
        <taxon>Coccolithaceae</taxon>
        <taxon>Coccolithus</taxon>
    </lineage>
</organism>
<evidence type="ECO:0000313" key="1">
    <source>
        <dbReference type="EMBL" id="CAD8599875.1"/>
    </source>
</evidence>
<dbReference type="EMBL" id="HBEY01006535">
    <property type="protein sequence ID" value="CAD8599875.1"/>
    <property type="molecule type" value="Transcribed_RNA"/>
</dbReference>